<gene>
    <name evidence="2" type="ORF">K505DRAFT_342108</name>
</gene>
<organism evidence="2 3">
    <name type="scientific">Melanomma pulvis-pyrius CBS 109.77</name>
    <dbReference type="NCBI Taxonomy" id="1314802"/>
    <lineage>
        <taxon>Eukaryota</taxon>
        <taxon>Fungi</taxon>
        <taxon>Dikarya</taxon>
        <taxon>Ascomycota</taxon>
        <taxon>Pezizomycotina</taxon>
        <taxon>Dothideomycetes</taxon>
        <taxon>Pleosporomycetidae</taxon>
        <taxon>Pleosporales</taxon>
        <taxon>Melanommataceae</taxon>
        <taxon>Melanomma</taxon>
    </lineage>
</organism>
<name>A0A6A6WWY5_9PLEO</name>
<feature type="region of interest" description="Disordered" evidence="1">
    <location>
        <begin position="97"/>
        <end position="118"/>
    </location>
</feature>
<keyword evidence="3" id="KW-1185">Reference proteome</keyword>
<sequence>MEYSQASPPQTKKQNQKLPQFHDSKSPIRPSPRLIPQTPLPSHPLPTRSSPHTHIHTTSLISNTTPSRLQTTPTNEKPPCPNAATHQSQINFPTPQIAPPTQTDNNVPAGGAGGGARSGLYRTRRFKYATDRPTLFISRTKEPSQHCTALAHRTAPNRTVQHSAMQHWQPGFWVVVFLHTSMEPCAVTSWCLVFRRGRPVGMVEIVVLAHGCAERNATRKASADA</sequence>
<feature type="compositionally biased region" description="Polar residues" evidence="1">
    <location>
        <begin position="47"/>
        <end position="75"/>
    </location>
</feature>
<dbReference type="EMBL" id="MU002218">
    <property type="protein sequence ID" value="KAF2788408.1"/>
    <property type="molecule type" value="Genomic_DNA"/>
</dbReference>
<feature type="region of interest" description="Disordered" evidence="1">
    <location>
        <begin position="1"/>
        <end position="85"/>
    </location>
</feature>
<accession>A0A6A6WWY5</accession>
<feature type="compositionally biased region" description="Polar residues" evidence="1">
    <location>
        <begin position="97"/>
        <end position="106"/>
    </location>
</feature>
<feature type="compositionally biased region" description="Polar residues" evidence="1">
    <location>
        <begin position="1"/>
        <end position="18"/>
    </location>
</feature>
<evidence type="ECO:0000313" key="3">
    <source>
        <dbReference type="Proteomes" id="UP000799757"/>
    </source>
</evidence>
<dbReference type="AlphaFoldDB" id="A0A6A6WWY5"/>
<protein>
    <submittedName>
        <fullName evidence="2">Uncharacterized protein</fullName>
    </submittedName>
</protein>
<evidence type="ECO:0000313" key="2">
    <source>
        <dbReference type="EMBL" id="KAF2788408.1"/>
    </source>
</evidence>
<reference evidence="2" key="1">
    <citation type="journal article" date="2020" name="Stud. Mycol.">
        <title>101 Dothideomycetes genomes: a test case for predicting lifestyles and emergence of pathogens.</title>
        <authorList>
            <person name="Haridas S."/>
            <person name="Albert R."/>
            <person name="Binder M."/>
            <person name="Bloem J."/>
            <person name="Labutti K."/>
            <person name="Salamov A."/>
            <person name="Andreopoulos B."/>
            <person name="Baker S."/>
            <person name="Barry K."/>
            <person name="Bills G."/>
            <person name="Bluhm B."/>
            <person name="Cannon C."/>
            <person name="Castanera R."/>
            <person name="Culley D."/>
            <person name="Daum C."/>
            <person name="Ezra D."/>
            <person name="Gonzalez J."/>
            <person name="Henrissat B."/>
            <person name="Kuo A."/>
            <person name="Liang C."/>
            <person name="Lipzen A."/>
            <person name="Lutzoni F."/>
            <person name="Magnuson J."/>
            <person name="Mondo S."/>
            <person name="Nolan M."/>
            <person name="Ohm R."/>
            <person name="Pangilinan J."/>
            <person name="Park H.-J."/>
            <person name="Ramirez L."/>
            <person name="Alfaro M."/>
            <person name="Sun H."/>
            <person name="Tritt A."/>
            <person name="Yoshinaga Y."/>
            <person name="Zwiers L.-H."/>
            <person name="Turgeon B."/>
            <person name="Goodwin S."/>
            <person name="Spatafora J."/>
            <person name="Crous P."/>
            <person name="Grigoriev I."/>
        </authorList>
    </citation>
    <scope>NUCLEOTIDE SEQUENCE</scope>
    <source>
        <strain evidence="2">CBS 109.77</strain>
    </source>
</reference>
<evidence type="ECO:0000256" key="1">
    <source>
        <dbReference type="SAM" id="MobiDB-lite"/>
    </source>
</evidence>
<proteinExistence type="predicted"/>
<dbReference type="Proteomes" id="UP000799757">
    <property type="component" value="Unassembled WGS sequence"/>
</dbReference>